<dbReference type="InterPro" id="IPR001681">
    <property type="entry name" value="Neurokn_rcpt"/>
</dbReference>
<evidence type="ECO:0000256" key="8">
    <source>
        <dbReference type="ARBA" id="ARBA00023170"/>
    </source>
</evidence>
<evidence type="ECO:0000256" key="7">
    <source>
        <dbReference type="ARBA" id="ARBA00023139"/>
    </source>
</evidence>
<keyword evidence="2" id="KW-1003">Cell membrane</keyword>
<evidence type="ECO:0000256" key="5">
    <source>
        <dbReference type="ARBA" id="ARBA00023040"/>
    </source>
</evidence>
<keyword evidence="8 13" id="KW-0675">Receptor</keyword>
<feature type="domain" description="G-protein coupled receptors family 1 profile" evidence="12">
    <location>
        <begin position="40"/>
        <end position="106"/>
    </location>
</feature>
<evidence type="ECO:0000313" key="14">
    <source>
        <dbReference type="Proteomes" id="UP001482620"/>
    </source>
</evidence>
<keyword evidence="7" id="KW-0564">Palmitate</keyword>
<evidence type="ECO:0000256" key="10">
    <source>
        <dbReference type="SAM" id="MobiDB-lite"/>
    </source>
</evidence>
<dbReference type="Proteomes" id="UP001482620">
    <property type="component" value="Unassembled WGS sequence"/>
</dbReference>
<dbReference type="Gene3D" id="1.20.1070.10">
    <property type="entry name" value="Rhodopsin 7-helix transmembrane proteins"/>
    <property type="match status" value="1"/>
</dbReference>
<evidence type="ECO:0000256" key="3">
    <source>
        <dbReference type="ARBA" id="ARBA00022692"/>
    </source>
</evidence>
<dbReference type="SUPFAM" id="SSF81321">
    <property type="entry name" value="Family A G protein-coupled receptor-like"/>
    <property type="match status" value="1"/>
</dbReference>
<keyword evidence="7" id="KW-0449">Lipoprotein</keyword>
<dbReference type="InterPro" id="IPR017452">
    <property type="entry name" value="GPCR_Rhodpsn_7TM"/>
</dbReference>
<dbReference type="PANTHER" id="PTHR46925">
    <property type="entry name" value="G-PROTEIN COUPLED RECEPTOR TKR-1-RELATED"/>
    <property type="match status" value="1"/>
</dbReference>
<evidence type="ECO:0000259" key="12">
    <source>
        <dbReference type="PROSITE" id="PS50262"/>
    </source>
</evidence>
<comment type="subcellular location">
    <subcellularLocation>
        <location evidence="1">Cell membrane</location>
        <topology evidence="1">Multi-pass membrane protein</topology>
    </subcellularLocation>
</comment>
<feature type="region of interest" description="Disordered" evidence="10">
    <location>
        <begin position="1"/>
        <end position="37"/>
    </location>
</feature>
<keyword evidence="14" id="KW-1185">Reference proteome</keyword>
<keyword evidence="9" id="KW-0807">Transducer</keyword>
<sequence>MKGSKLKLQRGMESEQAGRIGLKAEATSQRGNQAGNPGTERYMAIIHPLQQRMSSTETKVVVGVIWVLALLLAFPQYYYSTTDQLPGRVVCYIEWPDYTTFDFKKM</sequence>
<keyword evidence="3 11" id="KW-0812">Transmembrane</keyword>
<protein>
    <submittedName>
        <fullName evidence="13">Substance-P receptor</fullName>
    </submittedName>
</protein>
<dbReference type="PROSITE" id="PS50262">
    <property type="entry name" value="G_PROTEIN_RECEP_F1_2"/>
    <property type="match status" value="1"/>
</dbReference>
<dbReference type="PANTHER" id="PTHR46925:SF4">
    <property type="entry name" value="SUBSTANCE-P RECEPTOR"/>
    <property type="match status" value="1"/>
</dbReference>
<evidence type="ECO:0000256" key="4">
    <source>
        <dbReference type="ARBA" id="ARBA00022989"/>
    </source>
</evidence>
<dbReference type="EMBL" id="JAHRIQ010013906">
    <property type="protein sequence ID" value="MEQ2225840.1"/>
    <property type="molecule type" value="Genomic_DNA"/>
</dbReference>
<organism evidence="13 14">
    <name type="scientific">Ilyodon furcidens</name>
    <name type="common">goldbreast splitfin</name>
    <dbReference type="NCBI Taxonomy" id="33524"/>
    <lineage>
        <taxon>Eukaryota</taxon>
        <taxon>Metazoa</taxon>
        <taxon>Chordata</taxon>
        <taxon>Craniata</taxon>
        <taxon>Vertebrata</taxon>
        <taxon>Euteleostomi</taxon>
        <taxon>Actinopterygii</taxon>
        <taxon>Neopterygii</taxon>
        <taxon>Teleostei</taxon>
        <taxon>Neoteleostei</taxon>
        <taxon>Acanthomorphata</taxon>
        <taxon>Ovalentaria</taxon>
        <taxon>Atherinomorphae</taxon>
        <taxon>Cyprinodontiformes</taxon>
        <taxon>Goodeidae</taxon>
        <taxon>Ilyodon</taxon>
    </lineage>
</organism>
<accession>A0ABV0SYZ0</accession>
<keyword evidence="4 11" id="KW-1133">Transmembrane helix</keyword>
<keyword evidence="5" id="KW-0297">G-protein coupled receptor</keyword>
<comment type="caution">
    <text evidence="13">The sequence shown here is derived from an EMBL/GenBank/DDBJ whole genome shotgun (WGS) entry which is preliminary data.</text>
</comment>
<evidence type="ECO:0000313" key="13">
    <source>
        <dbReference type="EMBL" id="MEQ2225840.1"/>
    </source>
</evidence>
<reference evidence="13 14" key="1">
    <citation type="submission" date="2021-06" db="EMBL/GenBank/DDBJ databases">
        <authorList>
            <person name="Palmer J.M."/>
        </authorList>
    </citation>
    <scope>NUCLEOTIDE SEQUENCE [LARGE SCALE GENOMIC DNA]</scope>
    <source>
        <strain evidence="14">if_2019</strain>
        <tissue evidence="13">Muscle</tissue>
    </source>
</reference>
<feature type="compositionally biased region" description="Polar residues" evidence="10">
    <location>
        <begin position="26"/>
        <end position="36"/>
    </location>
</feature>
<evidence type="ECO:0000256" key="2">
    <source>
        <dbReference type="ARBA" id="ARBA00022475"/>
    </source>
</evidence>
<evidence type="ECO:0000256" key="1">
    <source>
        <dbReference type="ARBA" id="ARBA00004651"/>
    </source>
</evidence>
<keyword evidence="6 11" id="KW-0472">Membrane</keyword>
<evidence type="ECO:0000256" key="6">
    <source>
        <dbReference type="ARBA" id="ARBA00023136"/>
    </source>
</evidence>
<evidence type="ECO:0000256" key="9">
    <source>
        <dbReference type="ARBA" id="ARBA00023224"/>
    </source>
</evidence>
<dbReference type="Pfam" id="PF00001">
    <property type="entry name" value="7tm_1"/>
    <property type="match status" value="1"/>
</dbReference>
<gene>
    <name evidence="13" type="primary">TACR1_1</name>
    <name evidence="13" type="ORF">ILYODFUR_021618</name>
</gene>
<name>A0ABV0SYZ0_9TELE</name>
<feature type="transmembrane region" description="Helical" evidence="11">
    <location>
        <begin position="60"/>
        <end position="79"/>
    </location>
</feature>
<proteinExistence type="predicted"/>
<evidence type="ECO:0000256" key="11">
    <source>
        <dbReference type="SAM" id="Phobius"/>
    </source>
</evidence>
<dbReference type="InterPro" id="IPR000276">
    <property type="entry name" value="GPCR_Rhodpsn"/>
</dbReference>